<evidence type="ECO:0000313" key="6">
    <source>
        <dbReference type="EMBL" id="TYS59982.1"/>
    </source>
</evidence>
<dbReference type="Pfam" id="PF03816">
    <property type="entry name" value="LytR_cpsA_psr"/>
    <property type="match status" value="1"/>
</dbReference>
<dbReference type="AlphaFoldDB" id="A0AA94WRQ9"/>
<dbReference type="PANTHER" id="PTHR33392">
    <property type="entry name" value="POLYISOPRENYL-TEICHOIC ACID--PEPTIDOGLYCAN TEICHOIC ACID TRANSFERASE TAGU"/>
    <property type="match status" value="1"/>
</dbReference>
<gene>
    <name evidence="6" type="ORF">FZC74_07460</name>
</gene>
<proteinExistence type="inferred from homology"/>
<comment type="similarity">
    <text evidence="1">Belongs to the LytR/CpsA/Psr (LCP) family.</text>
</comment>
<dbReference type="NCBIfam" id="TIGR00350">
    <property type="entry name" value="lytR_cpsA_psr"/>
    <property type="match status" value="1"/>
</dbReference>
<comment type="caution">
    <text evidence="6">The sequence shown here is derived from an EMBL/GenBank/DDBJ whole genome shotgun (WGS) entry which is preliminary data.</text>
</comment>
<dbReference type="GO" id="GO:0071555">
    <property type="term" value="P:cell wall organization"/>
    <property type="evidence" value="ECO:0007669"/>
    <property type="project" value="UniProtKB-KW"/>
</dbReference>
<reference evidence="6 7" key="1">
    <citation type="submission" date="2019-08" db="EMBL/GenBank/DDBJ databases">
        <title>Bacillus genomes from the desert of Cuatro Cienegas, Coahuila.</title>
        <authorList>
            <person name="Olmedo-Alvarez G."/>
        </authorList>
    </citation>
    <scope>NUCLEOTIDE SEQUENCE [LARGE SCALE GENOMIC DNA]</scope>
    <source>
        <strain evidence="6 7">CH88_3T</strain>
    </source>
</reference>
<name>A0AA94WRQ9_9BACI</name>
<keyword evidence="4" id="KW-1133">Transmembrane helix</keyword>
<dbReference type="EMBL" id="VTEU01000002">
    <property type="protein sequence ID" value="TYS59982.1"/>
    <property type="molecule type" value="Genomic_DNA"/>
</dbReference>
<evidence type="ECO:0000259" key="5">
    <source>
        <dbReference type="Pfam" id="PF03816"/>
    </source>
</evidence>
<dbReference type="RefSeq" id="WP_148965459.1">
    <property type="nucleotide sequence ID" value="NZ_VTEU01000002.1"/>
</dbReference>
<sequence>MVNSRYEKKKRKGKRLKRVLLVFLTLFLALVAYGGYLLFETYQAANGAYTELDRDKSKYRDKEVKINKDPFSVLIMGIEDYSSGGENGRTDTLIVATLNPKEKTVKLLSIPRDTLVYYEHLGYESRINHAHAYGGKEMTIEKVEELLEVPIDYYTTVNFEGFKNVIDIVGGVEVEVPFDFTEKSDVDNSVLQFTEGPMNLNGEEALAYARMRKQDPRGDFGRNDRQKQIIQAAMSEMLKPGNLLKVDDIAKEMGNNVQTNIRVSEGIGLSKLYAGFNSSSMENVTLEGADDTSTGAYYFVPYEESILEVRSILKQHLEIEDSTAQTESTTE</sequence>
<feature type="domain" description="Cell envelope-related transcriptional attenuator" evidence="5">
    <location>
        <begin position="89"/>
        <end position="238"/>
    </location>
</feature>
<keyword evidence="2" id="KW-0812">Transmembrane</keyword>
<evidence type="ECO:0000256" key="3">
    <source>
        <dbReference type="ARBA" id="ARBA00022968"/>
    </source>
</evidence>
<evidence type="ECO:0000313" key="7">
    <source>
        <dbReference type="Proteomes" id="UP000323393"/>
    </source>
</evidence>
<dbReference type="PANTHER" id="PTHR33392:SF10">
    <property type="entry name" value="POLYISOPRENYL-TEICHOIC ACID--PEPTIDOGLYCAN TEICHOIC ACID TRANSFERASE TAGV"/>
    <property type="match status" value="1"/>
</dbReference>
<evidence type="ECO:0000256" key="1">
    <source>
        <dbReference type="ARBA" id="ARBA00006068"/>
    </source>
</evidence>
<protein>
    <submittedName>
        <fullName evidence="6">LytR family transcriptional regulator</fullName>
    </submittedName>
</protein>
<dbReference type="Gene3D" id="3.40.630.190">
    <property type="entry name" value="LCP protein"/>
    <property type="match status" value="1"/>
</dbReference>
<keyword evidence="3" id="KW-0735">Signal-anchor</keyword>
<dbReference type="InterPro" id="IPR004474">
    <property type="entry name" value="LytR_CpsA_psr"/>
</dbReference>
<keyword evidence="4" id="KW-0472">Membrane</keyword>
<organism evidence="6 7">
    <name type="scientific">Sutcliffiella horikoshii</name>
    <dbReference type="NCBI Taxonomy" id="79883"/>
    <lineage>
        <taxon>Bacteria</taxon>
        <taxon>Bacillati</taxon>
        <taxon>Bacillota</taxon>
        <taxon>Bacilli</taxon>
        <taxon>Bacillales</taxon>
        <taxon>Bacillaceae</taxon>
        <taxon>Sutcliffiella</taxon>
    </lineage>
</organism>
<evidence type="ECO:0000256" key="2">
    <source>
        <dbReference type="ARBA" id="ARBA00022692"/>
    </source>
</evidence>
<dbReference type="Proteomes" id="UP000323393">
    <property type="component" value="Unassembled WGS sequence"/>
</dbReference>
<dbReference type="InterPro" id="IPR050922">
    <property type="entry name" value="LytR/CpsA/Psr_CW_biosynth"/>
</dbReference>
<evidence type="ECO:0000256" key="4">
    <source>
        <dbReference type="ARBA" id="ARBA00022989"/>
    </source>
</evidence>
<accession>A0AA94WRQ9</accession>